<proteinExistence type="predicted"/>
<protein>
    <submittedName>
        <fullName evidence="1">Uncharacterized protein</fullName>
    </submittedName>
</protein>
<organism evidence="1 2">
    <name type="scientific">Aotus nancymaae</name>
    <name type="common">Ma's night monkey</name>
    <dbReference type="NCBI Taxonomy" id="37293"/>
    <lineage>
        <taxon>Eukaryota</taxon>
        <taxon>Metazoa</taxon>
        <taxon>Chordata</taxon>
        <taxon>Craniata</taxon>
        <taxon>Vertebrata</taxon>
        <taxon>Euteleostomi</taxon>
        <taxon>Mammalia</taxon>
        <taxon>Eutheria</taxon>
        <taxon>Euarchontoglires</taxon>
        <taxon>Primates</taxon>
        <taxon>Haplorrhini</taxon>
        <taxon>Platyrrhini</taxon>
        <taxon>Aotidae</taxon>
        <taxon>Aotus</taxon>
    </lineage>
</organism>
<evidence type="ECO:0000313" key="1">
    <source>
        <dbReference type="Ensembl" id="ENSANAP00000034551.1"/>
    </source>
</evidence>
<dbReference type="Proteomes" id="UP000233020">
    <property type="component" value="Unplaced"/>
</dbReference>
<dbReference type="AlphaFoldDB" id="A0A2K5EMW6"/>
<name>A0A2K5EMW6_AOTNA</name>
<keyword evidence="2" id="KW-1185">Reference proteome</keyword>
<dbReference type="OMA" id="NGHFMCL"/>
<accession>A0A2K5EMW6</accession>
<dbReference type="Ensembl" id="ENSANAT00000052615.1">
    <property type="protein sequence ID" value="ENSANAP00000034551.1"/>
    <property type="gene ID" value="ENSANAG00000034886.1"/>
</dbReference>
<dbReference type="GeneTree" id="ENSGT00910000147018"/>
<reference evidence="1" key="1">
    <citation type="submission" date="2025-08" db="UniProtKB">
        <authorList>
            <consortium name="Ensembl"/>
        </authorList>
    </citation>
    <scope>IDENTIFICATION</scope>
</reference>
<evidence type="ECO:0000313" key="2">
    <source>
        <dbReference type="Proteomes" id="UP000233020"/>
    </source>
</evidence>
<sequence>TLSFIRELTLGRNPTTVMSVEGPLARVPILFSIRNLNWLLGLGPTVNGAKLNGHVMCLPSPRPSSLKY</sequence>
<reference evidence="1" key="2">
    <citation type="submission" date="2025-09" db="UniProtKB">
        <authorList>
            <consortium name="Ensembl"/>
        </authorList>
    </citation>
    <scope>IDENTIFICATION</scope>
</reference>